<evidence type="ECO:0000313" key="5">
    <source>
        <dbReference type="Proteomes" id="UP000780801"/>
    </source>
</evidence>
<protein>
    <submittedName>
        <fullName evidence="4">Uncharacterized protein</fullName>
    </submittedName>
</protein>
<feature type="repeat" description="WD" evidence="3">
    <location>
        <begin position="21"/>
        <end position="50"/>
    </location>
</feature>
<dbReference type="SMART" id="SM00320">
    <property type="entry name" value="WD40"/>
    <property type="match status" value="2"/>
</dbReference>
<evidence type="ECO:0000256" key="3">
    <source>
        <dbReference type="PROSITE-ProRule" id="PRU00221"/>
    </source>
</evidence>
<comment type="caution">
    <text evidence="4">The sequence shown here is derived from an EMBL/GenBank/DDBJ whole genome shotgun (WGS) entry which is preliminary data.</text>
</comment>
<dbReference type="InterPro" id="IPR001680">
    <property type="entry name" value="WD40_rpt"/>
</dbReference>
<keyword evidence="2" id="KW-0677">Repeat</keyword>
<gene>
    <name evidence="4" type="ORF">BGW38_010396</name>
</gene>
<accession>A0A9P6ETG8</accession>
<dbReference type="Proteomes" id="UP000780801">
    <property type="component" value="Unassembled WGS sequence"/>
</dbReference>
<dbReference type="AlphaFoldDB" id="A0A9P6ETG8"/>
<sequence length="92" mass="10109">TVSVLHADGYKTGTNWSKACFSPDGQYVVSGSVDGTIYYWSTREGTVEKTFRDQSSPIVGVTKENSTVVSAEKDKTVVVWGTTPRRPTVFEK</sequence>
<dbReference type="InterPro" id="IPR015943">
    <property type="entry name" value="WD40/YVTN_repeat-like_dom_sf"/>
</dbReference>
<dbReference type="PANTHER" id="PTHR19848">
    <property type="entry name" value="WD40 REPEAT PROTEIN"/>
    <property type="match status" value="1"/>
</dbReference>
<dbReference type="Pfam" id="PF00400">
    <property type="entry name" value="WD40"/>
    <property type="match status" value="2"/>
</dbReference>
<dbReference type="InterPro" id="IPR036322">
    <property type="entry name" value="WD40_repeat_dom_sf"/>
</dbReference>
<dbReference type="PANTHER" id="PTHR19848:SF8">
    <property type="entry name" value="F-BOX AND WD REPEAT DOMAIN CONTAINING 7"/>
    <property type="match status" value="1"/>
</dbReference>
<dbReference type="Gene3D" id="2.130.10.10">
    <property type="entry name" value="YVTN repeat-like/Quinoprotein amine dehydrogenase"/>
    <property type="match status" value="1"/>
</dbReference>
<organism evidence="4 5">
    <name type="scientific">Lunasporangiospora selenospora</name>
    <dbReference type="NCBI Taxonomy" id="979761"/>
    <lineage>
        <taxon>Eukaryota</taxon>
        <taxon>Fungi</taxon>
        <taxon>Fungi incertae sedis</taxon>
        <taxon>Mucoromycota</taxon>
        <taxon>Mortierellomycotina</taxon>
        <taxon>Mortierellomycetes</taxon>
        <taxon>Mortierellales</taxon>
        <taxon>Mortierellaceae</taxon>
        <taxon>Lunasporangiospora</taxon>
    </lineage>
</organism>
<dbReference type="EMBL" id="JAABOA010008376">
    <property type="protein sequence ID" value="KAF9535898.1"/>
    <property type="molecule type" value="Genomic_DNA"/>
</dbReference>
<name>A0A9P6ETG8_9FUNG</name>
<dbReference type="PROSITE" id="PS50082">
    <property type="entry name" value="WD_REPEATS_2"/>
    <property type="match status" value="1"/>
</dbReference>
<evidence type="ECO:0000313" key="4">
    <source>
        <dbReference type="EMBL" id="KAF9535898.1"/>
    </source>
</evidence>
<proteinExistence type="predicted"/>
<keyword evidence="5" id="KW-1185">Reference proteome</keyword>
<feature type="non-terminal residue" evidence="4">
    <location>
        <position position="1"/>
    </location>
</feature>
<dbReference type="SUPFAM" id="SSF50978">
    <property type="entry name" value="WD40 repeat-like"/>
    <property type="match status" value="1"/>
</dbReference>
<evidence type="ECO:0000256" key="1">
    <source>
        <dbReference type="ARBA" id="ARBA00022574"/>
    </source>
</evidence>
<reference evidence="4" key="1">
    <citation type="journal article" date="2020" name="Fungal Divers.">
        <title>Resolving the Mortierellaceae phylogeny through synthesis of multi-gene phylogenetics and phylogenomics.</title>
        <authorList>
            <person name="Vandepol N."/>
            <person name="Liber J."/>
            <person name="Desiro A."/>
            <person name="Na H."/>
            <person name="Kennedy M."/>
            <person name="Barry K."/>
            <person name="Grigoriev I.V."/>
            <person name="Miller A.N."/>
            <person name="O'Donnell K."/>
            <person name="Stajich J.E."/>
            <person name="Bonito G."/>
        </authorList>
    </citation>
    <scope>NUCLEOTIDE SEQUENCE</scope>
    <source>
        <strain evidence="4">KOD1015</strain>
    </source>
</reference>
<dbReference type="OrthoDB" id="538223at2759"/>
<keyword evidence="1 3" id="KW-0853">WD repeat</keyword>
<evidence type="ECO:0000256" key="2">
    <source>
        <dbReference type="ARBA" id="ARBA00022737"/>
    </source>
</evidence>